<dbReference type="FunFam" id="1.20.5.170:FF:000004">
    <property type="entry name" value="Keratin, type II cytoskeletal 5"/>
    <property type="match status" value="1"/>
</dbReference>
<dbReference type="Bgee" id="ENSOANG00000021169">
    <property type="expression patterns" value="Expressed in testis"/>
</dbReference>
<dbReference type="SUPFAM" id="SSF64593">
    <property type="entry name" value="Intermediate filament protein, coiled coil region"/>
    <property type="match status" value="1"/>
</dbReference>
<dbReference type="Pfam" id="PF00038">
    <property type="entry name" value="Filament"/>
    <property type="match status" value="1"/>
</dbReference>
<reference evidence="6" key="3">
    <citation type="submission" date="2025-09" db="UniProtKB">
        <authorList>
            <consortium name="Ensembl"/>
        </authorList>
    </citation>
    <scope>IDENTIFICATION</scope>
    <source>
        <strain evidence="6">Glennie</strain>
    </source>
</reference>
<reference evidence="6" key="2">
    <citation type="submission" date="2025-08" db="UniProtKB">
        <authorList>
            <consortium name="Ensembl"/>
        </authorList>
    </citation>
    <scope>IDENTIFICATION</scope>
    <source>
        <strain evidence="6">Glennie</strain>
    </source>
</reference>
<dbReference type="GO" id="GO:0005882">
    <property type="term" value="C:intermediate filament"/>
    <property type="evidence" value="ECO:0007669"/>
    <property type="project" value="UniProtKB-KW"/>
</dbReference>
<dbReference type="Gene3D" id="1.20.5.170">
    <property type="match status" value="1"/>
</dbReference>
<evidence type="ECO:0000256" key="1">
    <source>
        <dbReference type="ARBA" id="ARBA00022744"/>
    </source>
</evidence>
<evidence type="ECO:0000259" key="5">
    <source>
        <dbReference type="PROSITE" id="PS51842"/>
    </source>
</evidence>
<dbReference type="eggNOG" id="ENOG502QWIE">
    <property type="taxonomic scope" value="Eukaryota"/>
</dbReference>
<organism evidence="6 7">
    <name type="scientific">Ornithorhynchus anatinus</name>
    <name type="common">Duckbill platypus</name>
    <dbReference type="NCBI Taxonomy" id="9258"/>
    <lineage>
        <taxon>Eukaryota</taxon>
        <taxon>Metazoa</taxon>
        <taxon>Chordata</taxon>
        <taxon>Craniata</taxon>
        <taxon>Vertebrata</taxon>
        <taxon>Euteleostomi</taxon>
        <taxon>Mammalia</taxon>
        <taxon>Monotremata</taxon>
        <taxon>Ornithorhynchidae</taxon>
        <taxon>Ornithorhynchus</taxon>
    </lineage>
</organism>
<dbReference type="AlphaFoldDB" id="F7FZ76"/>
<feature type="coiled-coil region" evidence="4">
    <location>
        <begin position="25"/>
        <end position="66"/>
    </location>
</feature>
<keyword evidence="7" id="KW-1185">Reference proteome</keyword>
<sequence>ANFANQRPLSLLQRCKLEAAVAEAEQQGEAALNDARAKLMDLEAALQQAKQDMARQVREYQELMNVKLALDIEIATYRRLCEGVGPVNISVSSSRGGVVCGTESPFTTTTSSYTRSGACFSSSSGSRVASARSSGSGCGLSLGRSRVSVGASRGACGVSVDTCPPCPVPSGGFSSGSGRSSSGRFVSVSCSSRRAQC</sequence>
<dbReference type="STRING" id="9258.ENSOANP00000019941"/>
<proteinExistence type="predicted"/>
<dbReference type="InterPro" id="IPR039008">
    <property type="entry name" value="IF_rod_dom"/>
</dbReference>
<dbReference type="PROSITE" id="PS51842">
    <property type="entry name" value="IF_ROD_2"/>
    <property type="match status" value="1"/>
</dbReference>
<dbReference type="Ensembl" id="ENSOANT00000019944.3">
    <property type="protein sequence ID" value="ENSOANP00000019941.3"/>
    <property type="gene ID" value="ENSOANG00000021169.2"/>
</dbReference>
<evidence type="ECO:0000256" key="2">
    <source>
        <dbReference type="ARBA" id="ARBA00022754"/>
    </source>
</evidence>
<name>F7FZ76_ORNAN</name>
<dbReference type="GeneTree" id="ENSGT00940000162040"/>
<dbReference type="InParanoid" id="F7FZ76"/>
<keyword evidence="3 4" id="KW-0175">Coiled coil</keyword>
<dbReference type="Proteomes" id="UP000002279">
    <property type="component" value="Chromosome 10"/>
</dbReference>
<keyword evidence="2" id="KW-0403">Intermediate filament</keyword>
<dbReference type="HOGENOM" id="CLU_1340287_0_0_1"/>
<evidence type="ECO:0000313" key="7">
    <source>
        <dbReference type="Proteomes" id="UP000002279"/>
    </source>
</evidence>
<protein>
    <recommendedName>
        <fullName evidence="5">IF rod domain-containing protein</fullName>
    </recommendedName>
</protein>
<feature type="domain" description="IF rod" evidence="5">
    <location>
        <begin position="1"/>
        <end position="88"/>
    </location>
</feature>
<reference evidence="6 7" key="1">
    <citation type="journal article" date="2008" name="Nature">
        <title>Genome analysis of the platypus reveals unique signatures of evolution.</title>
        <authorList>
            <person name="Warren W.C."/>
            <person name="Hillier L.W."/>
            <person name="Marshall Graves J.A."/>
            <person name="Birney E."/>
            <person name="Ponting C.P."/>
            <person name="Grutzner F."/>
            <person name="Belov K."/>
            <person name="Miller W."/>
            <person name="Clarke L."/>
            <person name="Chinwalla A.T."/>
            <person name="Yang S.P."/>
            <person name="Heger A."/>
            <person name="Locke D.P."/>
            <person name="Miethke P."/>
            <person name="Waters P.D."/>
            <person name="Veyrunes F."/>
            <person name="Fulton L."/>
            <person name="Fulton B."/>
            <person name="Graves T."/>
            <person name="Wallis J."/>
            <person name="Puente X.S."/>
            <person name="Lopez-Otin C."/>
            <person name="Ordonez G.R."/>
            <person name="Eichler E.E."/>
            <person name="Chen L."/>
            <person name="Cheng Z."/>
            <person name="Deakin J.E."/>
            <person name="Alsop A."/>
            <person name="Thompson K."/>
            <person name="Kirby P."/>
            <person name="Papenfuss A.T."/>
            <person name="Wakefield M.J."/>
            <person name="Olender T."/>
            <person name="Lancet D."/>
            <person name="Huttley G.A."/>
            <person name="Smit A.F."/>
            <person name="Pask A."/>
            <person name="Temple-Smith P."/>
            <person name="Batzer M.A."/>
            <person name="Walker J.A."/>
            <person name="Konkel M.K."/>
            <person name="Harris R.S."/>
            <person name="Whittington C.M."/>
            <person name="Wong E.S."/>
            <person name="Gemmell N.J."/>
            <person name="Buschiazzo E."/>
            <person name="Vargas Jentzsch I.M."/>
            <person name="Merkel A."/>
            <person name="Schmitz J."/>
            <person name="Zemann A."/>
            <person name="Churakov G."/>
            <person name="Kriegs J.O."/>
            <person name="Brosius J."/>
            <person name="Murchison E.P."/>
            <person name="Sachidanandam R."/>
            <person name="Smith C."/>
            <person name="Hannon G.J."/>
            <person name="Tsend-Ayush E."/>
            <person name="McMillan D."/>
            <person name="Attenborough R."/>
            <person name="Rens W."/>
            <person name="Ferguson-Smith M."/>
            <person name="Lefevre C.M."/>
            <person name="Sharp J.A."/>
            <person name="Nicholas K.R."/>
            <person name="Ray D.A."/>
            <person name="Kube M."/>
            <person name="Reinhardt R."/>
            <person name="Pringle T.H."/>
            <person name="Taylor J."/>
            <person name="Jones R.C."/>
            <person name="Nixon B."/>
            <person name="Dacheux J.L."/>
            <person name="Niwa H."/>
            <person name="Sekita Y."/>
            <person name="Huang X."/>
            <person name="Stark A."/>
            <person name="Kheradpour P."/>
            <person name="Kellis M."/>
            <person name="Flicek P."/>
            <person name="Chen Y."/>
            <person name="Webber C."/>
            <person name="Hardison R."/>
            <person name="Nelson J."/>
            <person name="Hallsworth-Pepin K."/>
            <person name="Delehaunty K."/>
            <person name="Markovic C."/>
            <person name="Minx P."/>
            <person name="Feng Y."/>
            <person name="Kremitzki C."/>
            <person name="Mitreva M."/>
            <person name="Glasscock J."/>
            <person name="Wylie T."/>
            <person name="Wohldmann P."/>
            <person name="Thiru P."/>
            <person name="Nhan M.N."/>
            <person name="Pohl C.S."/>
            <person name="Smith S.M."/>
            <person name="Hou S."/>
            <person name="Nefedov M."/>
            <person name="de Jong P.J."/>
            <person name="Renfree M.B."/>
            <person name="Mardis E.R."/>
            <person name="Wilson R.K."/>
        </authorList>
    </citation>
    <scope>NUCLEOTIDE SEQUENCE [LARGE SCALE GENOMIC DNA]</scope>
    <source>
        <strain evidence="6 7">Glennie</strain>
    </source>
</reference>
<dbReference type="PANTHER" id="PTHR45616">
    <property type="entry name" value="GATA-TYPE DOMAIN-CONTAINING PROTEIN"/>
    <property type="match status" value="1"/>
</dbReference>
<keyword evidence="1" id="KW-0416">Keratin</keyword>
<evidence type="ECO:0000256" key="3">
    <source>
        <dbReference type="ARBA" id="ARBA00023054"/>
    </source>
</evidence>
<accession>F7FZ76</accession>
<evidence type="ECO:0000313" key="6">
    <source>
        <dbReference type="Ensembl" id="ENSOANP00000019941.3"/>
    </source>
</evidence>
<evidence type="ECO:0000256" key="4">
    <source>
        <dbReference type="SAM" id="Coils"/>
    </source>
</evidence>
<dbReference type="PANTHER" id="PTHR45616:SF12">
    <property type="entry name" value="KERATIN, TYPE II CUTICULAR HB2"/>
    <property type="match status" value="1"/>
</dbReference>